<organism evidence="1 2">
    <name type="scientific">Rosa chinensis</name>
    <name type="common">China rose</name>
    <dbReference type="NCBI Taxonomy" id="74649"/>
    <lineage>
        <taxon>Eukaryota</taxon>
        <taxon>Viridiplantae</taxon>
        <taxon>Streptophyta</taxon>
        <taxon>Embryophyta</taxon>
        <taxon>Tracheophyta</taxon>
        <taxon>Spermatophyta</taxon>
        <taxon>Magnoliopsida</taxon>
        <taxon>eudicotyledons</taxon>
        <taxon>Gunneridae</taxon>
        <taxon>Pentapetalae</taxon>
        <taxon>rosids</taxon>
        <taxon>fabids</taxon>
        <taxon>Rosales</taxon>
        <taxon>Rosaceae</taxon>
        <taxon>Rosoideae</taxon>
        <taxon>Rosoideae incertae sedis</taxon>
        <taxon>Rosa</taxon>
    </lineage>
</organism>
<reference evidence="1 2" key="1">
    <citation type="journal article" date="2018" name="Nat. Genet.">
        <title>The Rosa genome provides new insights in the design of modern roses.</title>
        <authorList>
            <person name="Bendahmane M."/>
        </authorList>
    </citation>
    <scope>NUCLEOTIDE SEQUENCE [LARGE SCALE GENOMIC DNA]</scope>
    <source>
        <strain evidence="2">cv. Old Blush</strain>
    </source>
</reference>
<dbReference type="Gramene" id="PRQ32489">
    <property type="protein sequence ID" value="PRQ32489"/>
    <property type="gene ID" value="RchiOBHm_Chr5g0046921"/>
</dbReference>
<evidence type="ECO:0000313" key="2">
    <source>
        <dbReference type="Proteomes" id="UP000238479"/>
    </source>
</evidence>
<keyword evidence="2" id="KW-1185">Reference proteome</keyword>
<accession>A0A2P6QE96</accession>
<proteinExistence type="predicted"/>
<comment type="caution">
    <text evidence="1">The sequence shown here is derived from an EMBL/GenBank/DDBJ whole genome shotgun (WGS) entry which is preliminary data.</text>
</comment>
<evidence type="ECO:0000313" key="1">
    <source>
        <dbReference type="EMBL" id="PRQ32489.1"/>
    </source>
</evidence>
<protein>
    <submittedName>
        <fullName evidence="1">Uncharacterized protein</fullName>
    </submittedName>
</protein>
<sequence>MKRRVSWSLYPKPAPFMEILPRFGFCVLALAVLDGRVLFKESFGIGGGHACEPKGF</sequence>
<dbReference type="AlphaFoldDB" id="A0A2P6QE96"/>
<dbReference type="Proteomes" id="UP000238479">
    <property type="component" value="Chromosome 5"/>
</dbReference>
<gene>
    <name evidence="1" type="ORF">RchiOBHm_Chr5g0046921</name>
</gene>
<dbReference type="EMBL" id="PDCK01000043">
    <property type="protein sequence ID" value="PRQ32489.1"/>
    <property type="molecule type" value="Genomic_DNA"/>
</dbReference>
<name>A0A2P6QE96_ROSCH</name>